<dbReference type="EMBL" id="JANKHO010000131">
    <property type="protein sequence ID" value="KAJ3514717.1"/>
    <property type="molecule type" value="Genomic_DNA"/>
</dbReference>
<dbReference type="AlphaFoldDB" id="A0A9W8MWP4"/>
<dbReference type="PANTHER" id="PTHR14614:SF104">
    <property type="entry name" value="N-METHYLTRANSFERASE, PUTATIVE (AFU_ORTHOLOGUE AFUA_1G17750)-RELATED"/>
    <property type="match status" value="1"/>
</dbReference>
<dbReference type="Gene3D" id="3.40.50.150">
    <property type="entry name" value="Vaccinia Virus protein VP39"/>
    <property type="match status" value="1"/>
</dbReference>
<organism evidence="1 2">
    <name type="scientific">Agrocybe chaxingu</name>
    <dbReference type="NCBI Taxonomy" id="84603"/>
    <lineage>
        <taxon>Eukaryota</taxon>
        <taxon>Fungi</taxon>
        <taxon>Dikarya</taxon>
        <taxon>Basidiomycota</taxon>
        <taxon>Agaricomycotina</taxon>
        <taxon>Agaricomycetes</taxon>
        <taxon>Agaricomycetidae</taxon>
        <taxon>Agaricales</taxon>
        <taxon>Agaricineae</taxon>
        <taxon>Strophariaceae</taxon>
        <taxon>Agrocybe</taxon>
    </lineage>
</organism>
<name>A0A9W8MWP4_9AGAR</name>
<dbReference type="GO" id="GO:0008757">
    <property type="term" value="F:S-adenosylmethionine-dependent methyltransferase activity"/>
    <property type="evidence" value="ECO:0007669"/>
    <property type="project" value="UniProtKB-ARBA"/>
</dbReference>
<proteinExistence type="predicted"/>
<dbReference type="OrthoDB" id="273771at2759"/>
<protein>
    <recommendedName>
        <fullName evidence="3">Methyltransferase-domain-containing protein</fullName>
    </recommendedName>
</protein>
<dbReference type="GO" id="GO:0005737">
    <property type="term" value="C:cytoplasm"/>
    <property type="evidence" value="ECO:0007669"/>
    <property type="project" value="TreeGrafter"/>
</dbReference>
<evidence type="ECO:0008006" key="3">
    <source>
        <dbReference type="Google" id="ProtNLM"/>
    </source>
</evidence>
<sequence>MPNSELESEDFLFDSLQTLYDYQPITLTTSGAPFTYTVKLSCHPLRHQQLVEQASGKPVTIELHTPDTEAANWALHASSIWVSSIYLADHISELDLEAYIDSHPQAESPVHVLELGASAGLPSILISRLYPELMVTVTDYPDEVLIKTLSDNVARNGVAQQCKALPYAWGSDPAPILGQADGFDVVFAADTLWNPDFHGIFIKALKLTLKKSPSARIHLVVGLHTGRYTIQAFLNAAMLSGFELESIQERETTGCLSRNWELRDNEDEKERRRWVIWIQLKWTREALALQDQER</sequence>
<keyword evidence="2" id="KW-1185">Reference proteome</keyword>
<dbReference type="Pfam" id="PF10294">
    <property type="entry name" value="Methyltransf_16"/>
    <property type="match status" value="1"/>
</dbReference>
<dbReference type="PANTHER" id="PTHR14614">
    <property type="entry name" value="HEPATOCELLULAR CARCINOMA-ASSOCIATED ANTIGEN"/>
    <property type="match status" value="1"/>
</dbReference>
<reference evidence="1" key="1">
    <citation type="submission" date="2022-07" db="EMBL/GenBank/DDBJ databases">
        <title>Genome Sequence of Agrocybe chaxingu.</title>
        <authorList>
            <person name="Buettner E."/>
        </authorList>
    </citation>
    <scope>NUCLEOTIDE SEQUENCE</scope>
    <source>
        <strain evidence="1">MP-N11</strain>
    </source>
</reference>
<dbReference type="Proteomes" id="UP001148786">
    <property type="component" value="Unassembled WGS sequence"/>
</dbReference>
<comment type="caution">
    <text evidence="1">The sequence shown here is derived from an EMBL/GenBank/DDBJ whole genome shotgun (WGS) entry which is preliminary data.</text>
</comment>
<gene>
    <name evidence="1" type="ORF">NLJ89_g2212</name>
</gene>
<accession>A0A9W8MWP4</accession>
<evidence type="ECO:0000313" key="2">
    <source>
        <dbReference type="Proteomes" id="UP001148786"/>
    </source>
</evidence>
<evidence type="ECO:0000313" key="1">
    <source>
        <dbReference type="EMBL" id="KAJ3514717.1"/>
    </source>
</evidence>
<dbReference type="InterPro" id="IPR029063">
    <property type="entry name" value="SAM-dependent_MTases_sf"/>
</dbReference>
<dbReference type="SUPFAM" id="SSF53335">
    <property type="entry name" value="S-adenosyl-L-methionine-dependent methyltransferases"/>
    <property type="match status" value="1"/>
</dbReference>
<dbReference type="InterPro" id="IPR019410">
    <property type="entry name" value="Methyltransf_16"/>
</dbReference>